<dbReference type="SUPFAM" id="SSF158472">
    <property type="entry name" value="HAMP domain-like"/>
    <property type="match status" value="1"/>
</dbReference>
<comment type="caution">
    <text evidence="12">The sequence shown here is derived from an EMBL/GenBank/DDBJ whole genome shotgun (WGS) entry which is preliminary data.</text>
</comment>
<reference evidence="13" key="1">
    <citation type="journal article" date="2019" name="Int. J. Syst. Evol. Microbiol.">
        <title>The Global Catalogue of Microorganisms (GCM) 10K type strain sequencing project: providing services to taxonomists for standard genome sequencing and annotation.</title>
        <authorList>
            <consortium name="The Broad Institute Genomics Platform"/>
            <consortium name="The Broad Institute Genome Sequencing Center for Infectious Disease"/>
            <person name="Wu L."/>
            <person name="Ma J."/>
        </authorList>
    </citation>
    <scope>NUCLEOTIDE SEQUENCE [LARGE SCALE GENOMIC DNA]</scope>
    <source>
        <strain evidence="13">NBRC 111756</strain>
    </source>
</reference>
<evidence type="ECO:0000259" key="11">
    <source>
        <dbReference type="PROSITE" id="PS50885"/>
    </source>
</evidence>
<comment type="similarity">
    <text evidence="7">Belongs to the adenylyl cyclase class-4/guanylyl cyclase family.</text>
</comment>
<evidence type="ECO:0000256" key="5">
    <source>
        <dbReference type="ARBA" id="ARBA00023136"/>
    </source>
</evidence>
<evidence type="ECO:0000313" key="13">
    <source>
        <dbReference type="Proteomes" id="UP001596422"/>
    </source>
</evidence>
<sequence length="405" mass="44371">MLAAHVRVPVLVDIVSDRTGLGETGESYLIDSHNRFLSVARFGDEAFPRGAHSEGIDAAVQGETGAGIYRNYAGQPVIGSYRWMPALGLALLTEIRVSEALQPATRLGWMILSIGFIAIALLAVGIYLITARIARPILAVSATTEQIAEGDLSQRAPVMTEDETGILARNFNRMIDRLRQTLEDLAAEQEKSERLLLNILPQPIAERLKQGESNIADSFAEVTILFADIVNFTPMSAGLPAHELVGRLNEIFSEFDRLGEVRGLEKIKTIGDAYMVGAGLPVVRPDHAQVVAEFALDMLDAIDAFNRRHQSDLKMRIGINSGPVVAGVIGTHKFIYDIWGDAVNTAARMESHGIGGCIQVTESTYQHLKHQYVFEDRGLVKIKGKGQMHTYMLKGRRIPEAECVS</sequence>
<evidence type="ECO:0000256" key="9">
    <source>
        <dbReference type="SAM" id="Phobius"/>
    </source>
</evidence>
<dbReference type="PROSITE" id="PS50125">
    <property type="entry name" value="GUANYLATE_CYCLASE_2"/>
    <property type="match status" value="1"/>
</dbReference>
<dbReference type="Pfam" id="PF00672">
    <property type="entry name" value="HAMP"/>
    <property type="match status" value="1"/>
</dbReference>
<evidence type="ECO:0000256" key="7">
    <source>
        <dbReference type="RuleBase" id="RU000405"/>
    </source>
</evidence>
<keyword evidence="6 7" id="KW-0456">Lyase</keyword>
<dbReference type="RefSeq" id="WP_379911659.1">
    <property type="nucleotide sequence ID" value="NZ_JBHSWE010000001.1"/>
</dbReference>
<organism evidence="12 13">
    <name type="scientific">Marinobacterium aestuariivivens</name>
    <dbReference type="NCBI Taxonomy" id="1698799"/>
    <lineage>
        <taxon>Bacteria</taxon>
        <taxon>Pseudomonadati</taxon>
        <taxon>Pseudomonadota</taxon>
        <taxon>Gammaproteobacteria</taxon>
        <taxon>Oceanospirillales</taxon>
        <taxon>Oceanospirillaceae</taxon>
        <taxon>Marinobacterium</taxon>
    </lineage>
</organism>
<evidence type="ECO:0000256" key="8">
    <source>
        <dbReference type="SAM" id="Coils"/>
    </source>
</evidence>
<dbReference type="EMBL" id="JBHSWE010000001">
    <property type="protein sequence ID" value="MFC6673288.1"/>
    <property type="molecule type" value="Genomic_DNA"/>
</dbReference>
<keyword evidence="3" id="KW-0547">Nucleotide-binding</keyword>
<dbReference type="SMART" id="SM00044">
    <property type="entry name" value="CYCc"/>
    <property type="match status" value="1"/>
</dbReference>
<evidence type="ECO:0000256" key="4">
    <source>
        <dbReference type="ARBA" id="ARBA00022989"/>
    </source>
</evidence>
<dbReference type="PANTHER" id="PTHR11920">
    <property type="entry name" value="GUANYLYL CYCLASE"/>
    <property type="match status" value="1"/>
</dbReference>
<dbReference type="PROSITE" id="PS00452">
    <property type="entry name" value="GUANYLATE_CYCLASE_1"/>
    <property type="match status" value="1"/>
</dbReference>
<dbReference type="Proteomes" id="UP001596422">
    <property type="component" value="Unassembled WGS sequence"/>
</dbReference>
<dbReference type="Gene3D" id="3.30.70.1230">
    <property type="entry name" value="Nucleotide cyclase"/>
    <property type="match status" value="1"/>
</dbReference>
<dbReference type="Pfam" id="PF00211">
    <property type="entry name" value="Guanylate_cyc"/>
    <property type="match status" value="1"/>
</dbReference>
<evidence type="ECO:0000256" key="3">
    <source>
        <dbReference type="ARBA" id="ARBA00022741"/>
    </source>
</evidence>
<keyword evidence="13" id="KW-1185">Reference proteome</keyword>
<keyword evidence="4 9" id="KW-1133">Transmembrane helix</keyword>
<evidence type="ECO:0000259" key="10">
    <source>
        <dbReference type="PROSITE" id="PS50125"/>
    </source>
</evidence>
<evidence type="ECO:0000256" key="6">
    <source>
        <dbReference type="ARBA" id="ARBA00023239"/>
    </source>
</evidence>
<keyword evidence="5 9" id="KW-0472">Membrane</keyword>
<feature type="coiled-coil region" evidence="8">
    <location>
        <begin position="168"/>
        <end position="198"/>
    </location>
</feature>
<feature type="transmembrane region" description="Helical" evidence="9">
    <location>
        <begin position="107"/>
        <end position="129"/>
    </location>
</feature>
<dbReference type="InterPro" id="IPR050401">
    <property type="entry name" value="Cyclic_nucleotide_synthase"/>
</dbReference>
<dbReference type="Gene3D" id="6.10.340.10">
    <property type="match status" value="1"/>
</dbReference>
<gene>
    <name evidence="12" type="ORF">ACFQDL_26770</name>
</gene>
<keyword evidence="2 9" id="KW-0812">Transmembrane</keyword>
<dbReference type="PROSITE" id="PS50885">
    <property type="entry name" value="HAMP"/>
    <property type="match status" value="1"/>
</dbReference>
<comment type="subcellular location">
    <subcellularLocation>
        <location evidence="1">Membrane</location>
    </subcellularLocation>
</comment>
<dbReference type="InterPro" id="IPR029787">
    <property type="entry name" value="Nucleotide_cyclase"/>
</dbReference>
<dbReference type="SMART" id="SM00304">
    <property type="entry name" value="HAMP"/>
    <property type="match status" value="1"/>
</dbReference>
<dbReference type="CDD" id="cd06225">
    <property type="entry name" value="HAMP"/>
    <property type="match status" value="1"/>
</dbReference>
<protein>
    <submittedName>
        <fullName evidence="12">Adenylate/guanylate cyclase domain-containing protein</fullName>
    </submittedName>
</protein>
<evidence type="ECO:0000313" key="12">
    <source>
        <dbReference type="EMBL" id="MFC6673288.1"/>
    </source>
</evidence>
<keyword evidence="8" id="KW-0175">Coiled coil</keyword>
<proteinExistence type="inferred from homology"/>
<name>A0ABW2A759_9GAMM</name>
<feature type="domain" description="Guanylate cyclase" evidence="10">
    <location>
        <begin position="223"/>
        <end position="350"/>
    </location>
</feature>
<dbReference type="InterPro" id="IPR001054">
    <property type="entry name" value="A/G_cyclase"/>
</dbReference>
<evidence type="ECO:0000256" key="2">
    <source>
        <dbReference type="ARBA" id="ARBA00022692"/>
    </source>
</evidence>
<dbReference type="InterPro" id="IPR018297">
    <property type="entry name" value="A/G_cyclase_CS"/>
</dbReference>
<dbReference type="SUPFAM" id="SSF55073">
    <property type="entry name" value="Nucleotide cyclase"/>
    <property type="match status" value="1"/>
</dbReference>
<feature type="domain" description="HAMP" evidence="11">
    <location>
        <begin position="131"/>
        <end position="183"/>
    </location>
</feature>
<dbReference type="PANTHER" id="PTHR11920:SF335">
    <property type="entry name" value="GUANYLATE CYCLASE"/>
    <property type="match status" value="1"/>
</dbReference>
<accession>A0ABW2A759</accession>
<dbReference type="CDD" id="cd07302">
    <property type="entry name" value="CHD"/>
    <property type="match status" value="1"/>
</dbReference>
<evidence type="ECO:0000256" key="1">
    <source>
        <dbReference type="ARBA" id="ARBA00004370"/>
    </source>
</evidence>
<dbReference type="InterPro" id="IPR003660">
    <property type="entry name" value="HAMP_dom"/>
</dbReference>